<dbReference type="AlphaFoldDB" id="A0AAN9UWX1"/>
<evidence type="ECO:0000313" key="2">
    <source>
        <dbReference type="Proteomes" id="UP001320420"/>
    </source>
</evidence>
<dbReference type="EMBL" id="JAKJXP020000017">
    <property type="protein sequence ID" value="KAK7754812.1"/>
    <property type="molecule type" value="Genomic_DNA"/>
</dbReference>
<evidence type="ECO:0000313" key="1">
    <source>
        <dbReference type="EMBL" id="KAK7754812.1"/>
    </source>
</evidence>
<name>A0AAN9UWX1_9PEZI</name>
<keyword evidence="2" id="KW-1185">Reference proteome</keyword>
<comment type="caution">
    <text evidence="1">The sequence shown here is derived from an EMBL/GenBank/DDBJ whole genome shotgun (WGS) entry which is preliminary data.</text>
</comment>
<organism evidence="1 2">
    <name type="scientific">Diatrype stigma</name>
    <dbReference type="NCBI Taxonomy" id="117547"/>
    <lineage>
        <taxon>Eukaryota</taxon>
        <taxon>Fungi</taxon>
        <taxon>Dikarya</taxon>
        <taxon>Ascomycota</taxon>
        <taxon>Pezizomycotina</taxon>
        <taxon>Sordariomycetes</taxon>
        <taxon>Xylariomycetidae</taxon>
        <taxon>Xylariales</taxon>
        <taxon>Diatrypaceae</taxon>
        <taxon>Diatrype</taxon>
    </lineage>
</organism>
<protein>
    <submittedName>
        <fullName evidence="1">Uncharacterized protein</fullName>
    </submittedName>
</protein>
<proteinExistence type="predicted"/>
<sequence>MAAVSTDCQEFPIWIGFKGNNYPLVFDLSGAVPFELYLTIHRSAATEGVSRDIVLMKTDSVFDFPIALDKGLVELVDEATGQIVRHPPNNTDQAQTQQVASQPLIPSRALHFLSTSALFKLFHCMLQHIFTHWYGQSTSTTYDYVTSISAELPPSERKTLVSCGPLRSKAFTVVSEILMPPKLSISLSLGEIFHAPEGEDGTTSETSSLVIHITITNASTQCIILKTIGDQPHLKAPGEVTNPRSRVTADHPNLQNFSVVDQETQEDLISHPPLFTTPIAGGSRRSWPRKQFLALSPLERATRTAKLPGHRLVPSREYHVSLRPTGCWWTYGALDDLFGEGNAVFKRWPSAPSSHDAGKRRCNEILNNAVDIITGALQRESNWEKEAVMMMKKLKRYSSQKLLL</sequence>
<accession>A0AAN9UWX1</accession>
<gene>
    <name evidence="1" type="ORF">SLS62_003126</name>
</gene>
<dbReference type="Proteomes" id="UP001320420">
    <property type="component" value="Unassembled WGS sequence"/>
</dbReference>
<reference evidence="1 2" key="1">
    <citation type="submission" date="2024-02" db="EMBL/GenBank/DDBJ databases">
        <title>De novo assembly and annotation of 12 fungi associated with fruit tree decline syndrome in Ontario, Canada.</title>
        <authorList>
            <person name="Sulman M."/>
            <person name="Ellouze W."/>
            <person name="Ilyukhin E."/>
        </authorList>
    </citation>
    <scope>NUCLEOTIDE SEQUENCE [LARGE SCALE GENOMIC DNA]</scope>
    <source>
        <strain evidence="1 2">M11/M66-122</strain>
    </source>
</reference>